<accession>A0ABU5H600</accession>
<reference evidence="1 2" key="1">
    <citation type="submission" date="2023-12" db="EMBL/GenBank/DDBJ databases">
        <title>the genome sequence of Hyalangium sp. s54d21.</title>
        <authorList>
            <person name="Zhang X."/>
        </authorList>
    </citation>
    <scope>NUCLEOTIDE SEQUENCE [LARGE SCALE GENOMIC DNA]</scope>
    <source>
        <strain evidence="2">s54d21</strain>
    </source>
</reference>
<dbReference type="EMBL" id="JAXIVS010000007">
    <property type="protein sequence ID" value="MDY7228905.1"/>
    <property type="molecule type" value="Genomic_DNA"/>
</dbReference>
<sequence length="182" mass="19370">MARGMWSSQGKVWVFLALAVLPFSARAISEEHFFKDLEVEGELSDGGVFTGKLTVTRLGYDELKGLTVDGFLEGKVRKANGRGLGNVKQSVKGIRASLKERASSTPTKKAVCDLVTFDIGTIQLGRLGQGLDLSPLQLDLSAVSGGSNLLGNMLCGVAGLLDPLGTRDDLLFLLEMVNETIG</sequence>
<organism evidence="1 2">
    <name type="scientific">Hyalangium rubrum</name>
    <dbReference type="NCBI Taxonomy" id="3103134"/>
    <lineage>
        <taxon>Bacteria</taxon>
        <taxon>Pseudomonadati</taxon>
        <taxon>Myxococcota</taxon>
        <taxon>Myxococcia</taxon>
        <taxon>Myxococcales</taxon>
        <taxon>Cystobacterineae</taxon>
        <taxon>Archangiaceae</taxon>
        <taxon>Hyalangium</taxon>
    </lineage>
</organism>
<protein>
    <submittedName>
        <fullName evidence="1">Uncharacterized protein</fullName>
    </submittedName>
</protein>
<dbReference type="Proteomes" id="UP001291309">
    <property type="component" value="Unassembled WGS sequence"/>
</dbReference>
<dbReference type="RefSeq" id="WP_321547632.1">
    <property type="nucleotide sequence ID" value="NZ_JAXIVS010000007.1"/>
</dbReference>
<comment type="caution">
    <text evidence="1">The sequence shown here is derived from an EMBL/GenBank/DDBJ whole genome shotgun (WGS) entry which is preliminary data.</text>
</comment>
<proteinExistence type="predicted"/>
<name>A0ABU5H600_9BACT</name>
<keyword evidence="2" id="KW-1185">Reference proteome</keyword>
<gene>
    <name evidence="1" type="ORF">SYV04_20975</name>
</gene>
<evidence type="ECO:0000313" key="2">
    <source>
        <dbReference type="Proteomes" id="UP001291309"/>
    </source>
</evidence>
<evidence type="ECO:0000313" key="1">
    <source>
        <dbReference type="EMBL" id="MDY7228905.1"/>
    </source>
</evidence>